<feature type="transmembrane region" description="Helical" evidence="6">
    <location>
        <begin position="210"/>
        <end position="235"/>
    </location>
</feature>
<evidence type="ECO:0000256" key="1">
    <source>
        <dbReference type="ARBA" id="ARBA00004651"/>
    </source>
</evidence>
<name>A0A5C1QJP5_9SPIO</name>
<sequence length="391" mass="41320">MTEQHKTNPLLMVSLLILSVFFSMASRTVFSPLMPTLQKEMGLSLSAAGTLFLLINISYGIAMLLSGFLSSRIGHGQTVTSSLGIISLGLILAASSQGILLLASALILIGVGAGIYPPSGLMMINSNIDIQYRSTALSFHEIGPNAALLLVPLIVILLEPWFGWRGVLLCLAFISILAAVIFQRWGAPSGGYGTAPDFKIFGSLLRQKHAILGMAVLSAALAGLQGVYVILPAYLVAEHHISSPVVNMVLSGSRLAGILLLMRAGVIINHFGRRRTISGVLLFSACFTALLGIVQGPMILVVVIIQPAILAVLFPALLSSIGDIGDHRYQNITYSLILAVGVCVGSGVAPALLGIFSDLGLSGVGFILLALLIILPLVFLIRMPDFGEERK</sequence>
<keyword evidence="9" id="KW-1185">Reference proteome</keyword>
<evidence type="ECO:0000256" key="4">
    <source>
        <dbReference type="ARBA" id="ARBA00022989"/>
    </source>
</evidence>
<organism evidence="8 9">
    <name type="scientific">Oceanispirochaeta crateris</name>
    <dbReference type="NCBI Taxonomy" id="2518645"/>
    <lineage>
        <taxon>Bacteria</taxon>
        <taxon>Pseudomonadati</taxon>
        <taxon>Spirochaetota</taxon>
        <taxon>Spirochaetia</taxon>
        <taxon>Spirochaetales</taxon>
        <taxon>Spirochaetaceae</taxon>
        <taxon>Oceanispirochaeta</taxon>
    </lineage>
</organism>
<dbReference type="PANTHER" id="PTHR43124">
    <property type="entry name" value="PURINE EFFLUX PUMP PBUE"/>
    <property type="match status" value="1"/>
</dbReference>
<dbReference type="Gene3D" id="1.20.1250.20">
    <property type="entry name" value="MFS general substrate transporter like domains"/>
    <property type="match status" value="2"/>
</dbReference>
<dbReference type="PANTHER" id="PTHR43124:SF3">
    <property type="entry name" value="CHLORAMPHENICOL EFFLUX PUMP RV0191"/>
    <property type="match status" value="1"/>
</dbReference>
<dbReference type="InterPro" id="IPR036259">
    <property type="entry name" value="MFS_trans_sf"/>
</dbReference>
<gene>
    <name evidence="8" type="ORF">EXM22_01535</name>
</gene>
<evidence type="ECO:0000256" key="6">
    <source>
        <dbReference type="SAM" id="Phobius"/>
    </source>
</evidence>
<keyword evidence="5 6" id="KW-0472">Membrane</keyword>
<dbReference type="InterPro" id="IPR020846">
    <property type="entry name" value="MFS_dom"/>
</dbReference>
<dbReference type="AlphaFoldDB" id="A0A5C1QJP5"/>
<dbReference type="InterPro" id="IPR050189">
    <property type="entry name" value="MFS_Efflux_Transporters"/>
</dbReference>
<protein>
    <submittedName>
        <fullName evidence="8">MFS transporter</fullName>
    </submittedName>
</protein>
<comment type="subcellular location">
    <subcellularLocation>
        <location evidence="1">Cell membrane</location>
        <topology evidence="1">Multi-pass membrane protein</topology>
    </subcellularLocation>
</comment>
<dbReference type="GO" id="GO:0022857">
    <property type="term" value="F:transmembrane transporter activity"/>
    <property type="evidence" value="ECO:0007669"/>
    <property type="project" value="InterPro"/>
</dbReference>
<feature type="transmembrane region" description="Helical" evidence="6">
    <location>
        <begin position="276"/>
        <end position="293"/>
    </location>
</feature>
<keyword evidence="3 6" id="KW-0812">Transmembrane</keyword>
<dbReference type="PROSITE" id="PS50850">
    <property type="entry name" value="MFS"/>
    <property type="match status" value="1"/>
</dbReference>
<dbReference type="EMBL" id="CP036150">
    <property type="protein sequence ID" value="QEN06736.1"/>
    <property type="molecule type" value="Genomic_DNA"/>
</dbReference>
<evidence type="ECO:0000259" key="7">
    <source>
        <dbReference type="PROSITE" id="PS50850"/>
    </source>
</evidence>
<feature type="transmembrane region" description="Helical" evidence="6">
    <location>
        <begin position="137"/>
        <end position="158"/>
    </location>
</feature>
<feature type="transmembrane region" description="Helical" evidence="6">
    <location>
        <begin position="12"/>
        <end position="30"/>
    </location>
</feature>
<dbReference type="KEGG" id="ock:EXM22_01535"/>
<feature type="transmembrane region" description="Helical" evidence="6">
    <location>
        <begin position="85"/>
        <end position="116"/>
    </location>
</feature>
<evidence type="ECO:0000313" key="9">
    <source>
        <dbReference type="Proteomes" id="UP000324209"/>
    </source>
</evidence>
<proteinExistence type="predicted"/>
<dbReference type="RefSeq" id="WP_149484819.1">
    <property type="nucleotide sequence ID" value="NZ_CP036150.1"/>
</dbReference>
<feature type="transmembrane region" description="Helical" evidence="6">
    <location>
        <begin position="299"/>
        <end position="320"/>
    </location>
</feature>
<reference evidence="8 9" key="1">
    <citation type="submission" date="2019-02" db="EMBL/GenBank/DDBJ databases">
        <title>Complete Genome Sequence and Methylome Analysis of free living Spirochaetas.</title>
        <authorList>
            <person name="Fomenkov A."/>
            <person name="Dubinina G."/>
            <person name="Leshcheva N."/>
            <person name="Mikheeva N."/>
            <person name="Grabovich M."/>
            <person name="Vincze T."/>
            <person name="Roberts R.J."/>
        </authorList>
    </citation>
    <scope>NUCLEOTIDE SEQUENCE [LARGE SCALE GENOMIC DNA]</scope>
    <source>
        <strain evidence="8 9">K2</strain>
    </source>
</reference>
<dbReference type="SUPFAM" id="SSF103473">
    <property type="entry name" value="MFS general substrate transporter"/>
    <property type="match status" value="1"/>
</dbReference>
<keyword evidence="2" id="KW-1003">Cell membrane</keyword>
<dbReference type="GO" id="GO:0005886">
    <property type="term" value="C:plasma membrane"/>
    <property type="evidence" value="ECO:0007669"/>
    <property type="project" value="UniProtKB-SubCell"/>
</dbReference>
<dbReference type="Proteomes" id="UP000324209">
    <property type="component" value="Chromosome"/>
</dbReference>
<feature type="transmembrane region" description="Helical" evidence="6">
    <location>
        <begin position="359"/>
        <end position="381"/>
    </location>
</feature>
<feature type="domain" description="Major facilitator superfamily (MFS) profile" evidence="7">
    <location>
        <begin position="12"/>
        <end position="388"/>
    </location>
</feature>
<feature type="transmembrane region" description="Helical" evidence="6">
    <location>
        <begin position="332"/>
        <end position="353"/>
    </location>
</feature>
<accession>A0A5C1QJP5</accession>
<feature type="transmembrane region" description="Helical" evidence="6">
    <location>
        <begin position="241"/>
        <end position="264"/>
    </location>
</feature>
<evidence type="ECO:0000256" key="5">
    <source>
        <dbReference type="ARBA" id="ARBA00023136"/>
    </source>
</evidence>
<feature type="transmembrane region" description="Helical" evidence="6">
    <location>
        <begin position="42"/>
        <end position="65"/>
    </location>
</feature>
<evidence type="ECO:0000256" key="2">
    <source>
        <dbReference type="ARBA" id="ARBA00022475"/>
    </source>
</evidence>
<dbReference type="InterPro" id="IPR011701">
    <property type="entry name" value="MFS"/>
</dbReference>
<feature type="transmembrane region" description="Helical" evidence="6">
    <location>
        <begin position="164"/>
        <end position="182"/>
    </location>
</feature>
<evidence type="ECO:0000256" key="3">
    <source>
        <dbReference type="ARBA" id="ARBA00022692"/>
    </source>
</evidence>
<dbReference type="Pfam" id="PF07690">
    <property type="entry name" value="MFS_1"/>
    <property type="match status" value="1"/>
</dbReference>
<dbReference type="OrthoDB" id="66811at2"/>
<evidence type="ECO:0000313" key="8">
    <source>
        <dbReference type="EMBL" id="QEN06736.1"/>
    </source>
</evidence>
<keyword evidence="4 6" id="KW-1133">Transmembrane helix</keyword>